<dbReference type="AlphaFoldDB" id="A0A449A8F2"/>
<gene>
    <name evidence="1" type="ORF">NCTC10122_00096</name>
</gene>
<dbReference type="EMBL" id="LR214970">
    <property type="protein sequence ID" value="VEU60504.1"/>
    <property type="molecule type" value="Genomic_DNA"/>
</dbReference>
<dbReference type="InterPro" id="IPR058231">
    <property type="entry name" value="MG284-like_C"/>
</dbReference>
<dbReference type="NCBIfam" id="NF045770">
    <property type="entry name" value="MPN403_MG284_C"/>
    <property type="match status" value="1"/>
</dbReference>
<protein>
    <submittedName>
        <fullName evidence="1">Uncharacterized protein</fullName>
    </submittedName>
</protein>
<evidence type="ECO:0000313" key="2">
    <source>
        <dbReference type="Proteomes" id="UP000290942"/>
    </source>
</evidence>
<organism evidence="1 2">
    <name type="scientific">Mycoplasmopsis bovigenitalium</name>
    <dbReference type="NCBI Taxonomy" id="2112"/>
    <lineage>
        <taxon>Bacteria</taxon>
        <taxon>Bacillati</taxon>
        <taxon>Mycoplasmatota</taxon>
        <taxon>Mycoplasmoidales</taxon>
        <taxon>Metamycoplasmataceae</taxon>
        <taxon>Mycoplasmopsis</taxon>
    </lineage>
</organism>
<accession>A0A449A8F2</accession>
<proteinExistence type="predicted"/>
<name>A0A449A8F2_9BACT</name>
<dbReference type="Proteomes" id="UP000290942">
    <property type="component" value="Chromosome"/>
</dbReference>
<dbReference type="RefSeq" id="WP_129687453.1">
    <property type="nucleotide sequence ID" value="NZ_LR214970.1"/>
</dbReference>
<evidence type="ECO:0000313" key="1">
    <source>
        <dbReference type="EMBL" id="VEU60504.1"/>
    </source>
</evidence>
<sequence>MNNIQNMYFTQHISSAERYNAVKSLAMLDKANKKAQLMLKYSNKIKETNENVPISRFKETLSLMDKTSAMIIEKEFDEYNTDKLWYDKYFSKTTYYKNRKKAIEEFLYFYLN</sequence>
<reference evidence="1 2" key="1">
    <citation type="submission" date="2019-01" db="EMBL/GenBank/DDBJ databases">
        <authorList>
            <consortium name="Pathogen Informatics"/>
        </authorList>
    </citation>
    <scope>NUCLEOTIDE SEQUENCE [LARGE SCALE GENOMIC DNA]</scope>
    <source>
        <strain evidence="1 2">NCTC10122</strain>
    </source>
</reference>